<dbReference type="EMBL" id="JAYMGO010000003">
    <property type="protein sequence ID" value="KAL1276985.1"/>
    <property type="molecule type" value="Genomic_DNA"/>
</dbReference>
<reference evidence="2 3" key="1">
    <citation type="submission" date="2023-09" db="EMBL/GenBank/DDBJ databases">
        <authorList>
            <person name="Wang M."/>
        </authorList>
    </citation>
    <scope>NUCLEOTIDE SEQUENCE [LARGE SCALE GENOMIC DNA]</scope>
    <source>
        <strain evidence="2">GT-2023</strain>
        <tissue evidence="2">Liver</tissue>
    </source>
</reference>
<proteinExistence type="predicted"/>
<organism evidence="2 3">
    <name type="scientific">Cirrhinus molitorella</name>
    <name type="common">mud carp</name>
    <dbReference type="NCBI Taxonomy" id="172907"/>
    <lineage>
        <taxon>Eukaryota</taxon>
        <taxon>Metazoa</taxon>
        <taxon>Chordata</taxon>
        <taxon>Craniata</taxon>
        <taxon>Vertebrata</taxon>
        <taxon>Euteleostomi</taxon>
        <taxon>Actinopterygii</taxon>
        <taxon>Neopterygii</taxon>
        <taxon>Teleostei</taxon>
        <taxon>Ostariophysi</taxon>
        <taxon>Cypriniformes</taxon>
        <taxon>Cyprinidae</taxon>
        <taxon>Labeoninae</taxon>
        <taxon>Labeonini</taxon>
        <taxon>Cirrhinus</taxon>
    </lineage>
</organism>
<sequence length="160" mass="18356">MGIGGCIQSVCSKELESEKIVLSLLNPVNFQAHHSRRLKRRQYFAQGPNFVWHIDSYDKMKPYGICINGCIDGFSRKFMWLNAASTNSDPRVIGGYFVEPLEHLGGFPRLVRTDMGTENVVVRDIQRYLRRKDDDERAAEHSYITGTSTANQRIESWWGV</sequence>
<comment type="caution">
    <text evidence="2">The sequence shown here is derived from an EMBL/GenBank/DDBJ whole genome shotgun (WGS) entry which is preliminary data.</text>
</comment>
<dbReference type="Pfam" id="PF24764">
    <property type="entry name" value="rva_4"/>
    <property type="match status" value="1"/>
</dbReference>
<accession>A0ABR3NK72</accession>
<feature type="domain" description="Integrase core" evidence="1">
    <location>
        <begin position="43"/>
        <end position="158"/>
    </location>
</feature>
<dbReference type="Proteomes" id="UP001558613">
    <property type="component" value="Unassembled WGS sequence"/>
</dbReference>
<protein>
    <recommendedName>
        <fullName evidence="1">Integrase core domain-containing protein</fullName>
    </recommendedName>
</protein>
<evidence type="ECO:0000259" key="1">
    <source>
        <dbReference type="Pfam" id="PF24764"/>
    </source>
</evidence>
<keyword evidence="3" id="KW-1185">Reference proteome</keyword>
<gene>
    <name evidence="2" type="ORF">QQF64_023658</name>
</gene>
<dbReference type="PANTHER" id="PTHR46177">
    <property type="entry name" value="INTEGRASE CATALYTIC DOMAIN-CONTAINING PROTEIN"/>
    <property type="match status" value="1"/>
</dbReference>
<name>A0ABR3NK72_9TELE</name>
<evidence type="ECO:0000313" key="2">
    <source>
        <dbReference type="EMBL" id="KAL1276985.1"/>
    </source>
</evidence>
<feature type="non-terminal residue" evidence="2">
    <location>
        <position position="160"/>
    </location>
</feature>
<evidence type="ECO:0000313" key="3">
    <source>
        <dbReference type="Proteomes" id="UP001558613"/>
    </source>
</evidence>
<dbReference type="InterPro" id="IPR058913">
    <property type="entry name" value="Integrase_dom_put"/>
</dbReference>
<dbReference type="PANTHER" id="PTHR46177:SF1">
    <property type="entry name" value="INTEGRASE CATALYTIC DOMAIN-CONTAINING PROTEIN"/>
    <property type="match status" value="1"/>
</dbReference>